<comment type="similarity">
    <text evidence="1">Belongs to the bacterial solute-binding protein 5 family.</text>
</comment>
<keyword evidence="7" id="KW-1185">Reference proteome</keyword>
<dbReference type="PANTHER" id="PTHR30290:SF9">
    <property type="entry name" value="OLIGOPEPTIDE-BINDING PROTEIN APPA"/>
    <property type="match status" value="1"/>
</dbReference>
<accession>A0A5J5GCM0</accession>
<evidence type="ECO:0000256" key="1">
    <source>
        <dbReference type="ARBA" id="ARBA00005695"/>
    </source>
</evidence>
<protein>
    <submittedName>
        <fullName evidence="6">Oligopeptide ABC transporter substrate-binding protein</fullName>
    </submittedName>
</protein>
<dbReference type="EMBL" id="VYKK01000009">
    <property type="protein sequence ID" value="KAA9005174.1"/>
    <property type="molecule type" value="Genomic_DNA"/>
</dbReference>
<gene>
    <name evidence="6" type="ORF">F4V43_08745</name>
</gene>
<organism evidence="6 7">
    <name type="scientific">Paenibacillus spiritus</name>
    <dbReference type="NCBI Taxonomy" id="2496557"/>
    <lineage>
        <taxon>Bacteria</taxon>
        <taxon>Bacillati</taxon>
        <taxon>Bacillota</taxon>
        <taxon>Bacilli</taxon>
        <taxon>Bacillales</taxon>
        <taxon>Paenibacillaceae</taxon>
        <taxon>Paenibacillus</taxon>
    </lineage>
</organism>
<evidence type="ECO:0000259" key="5">
    <source>
        <dbReference type="Pfam" id="PF00496"/>
    </source>
</evidence>
<dbReference type="Proteomes" id="UP000367750">
    <property type="component" value="Unassembled WGS sequence"/>
</dbReference>
<dbReference type="GO" id="GO:0015833">
    <property type="term" value="P:peptide transport"/>
    <property type="evidence" value="ECO:0007669"/>
    <property type="project" value="TreeGrafter"/>
</dbReference>
<dbReference type="InterPro" id="IPR050034">
    <property type="entry name" value="Opp4A"/>
</dbReference>
<dbReference type="InterPro" id="IPR039424">
    <property type="entry name" value="SBP_5"/>
</dbReference>
<dbReference type="Gene3D" id="3.40.190.10">
    <property type="entry name" value="Periplasmic binding protein-like II"/>
    <property type="match status" value="1"/>
</dbReference>
<dbReference type="PIRSF" id="PIRSF002741">
    <property type="entry name" value="MppA"/>
    <property type="match status" value="1"/>
</dbReference>
<feature type="signal peptide" evidence="4">
    <location>
        <begin position="1"/>
        <end position="23"/>
    </location>
</feature>
<keyword evidence="3 4" id="KW-0732">Signal</keyword>
<dbReference type="PANTHER" id="PTHR30290">
    <property type="entry name" value="PERIPLASMIC BINDING COMPONENT OF ABC TRANSPORTER"/>
    <property type="match status" value="1"/>
</dbReference>
<evidence type="ECO:0000313" key="7">
    <source>
        <dbReference type="Proteomes" id="UP000367750"/>
    </source>
</evidence>
<dbReference type="NCBIfam" id="NF045467">
    <property type="entry name" value="Opp4A"/>
    <property type="match status" value="1"/>
</dbReference>
<dbReference type="GO" id="GO:0043190">
    <property type="term" value="C:ATP-binding cassette (ABC) transporter complex"/>
    <property type="evidence" value="ECO:0007669"/>
    <property type="project" value="InterPro"/>
</dbReference>
<reference evidence="6 7" key="1">
    <citation type="submission" date="2019-09" db="EMBL/GenBank/DDBJ databases">
        <title>Bacillus ochoae sp. nov., Paenibacillus whitsoniae sp. nov., Paenibacillus spiritus sp. nov. Isolated from the Mars Exploration Rover during spacecraft assembly.</title>
        <authorList>
            <person name="Seuylemezian A."/>
            <person name="Vaishampayan P."/>
        </authorList>
    </citation>
    <scope>NUCLEOTIDE SEQUENCE [LARGE SCALE GENOMIC DNA]</scope>
    <source>
        <strain evidence="6 7">MER_111</strain>
    </source>
</reference>
<dbReference type="SUPFAM" id="SSF53850">
    <property type="entry name" value="Periplasmic binding protein-like II"/>
    <property type="match status" value="1"/>
</dbReference>
<dbReference type="InterPro" id="IPR000914">
    <property type="entry name" value="SBP_5_dom"/>
</dbReference>
<evidence type="ECO:0000313" key="6">
    <source>
        <dbReference type="EMBL" id="KAA9005174.1"/>
    </source>
</evidence>
<dbReference type="AlphaFoldDB" id="A0A5J5GCM0"/>
<dbReference type="GO" id="GO:1904680">
    <property type="term" value="F:peptide transmembrane transporter activity"/>
    <property type="evidence" value="ECO:0007669"/>
    <property type="project" value="TreeGrafter"/>
</dbReference>
<dbReference type="GO" id="GO:0042597">
    <property type="term" value="C:periplasmic space"/>
    <property type="evidence" value="ECO:0007669"/>
    <property type="project" value="UniProtKB-ARBA"/>
</dbReference>
<dbReference type="InterPro" id="IPR030678">
    <property type="entry name" value="Peptide/Ni-bd"/>
</dbReference>
<dbReference type="PROSITE" id="PS51257">
    <property type="entry name" value="PROKAR_LIPOPROTEIN"/>
    <property type="match status" value="1"/>
</dbReference>
<dbReference type="Gene3D" id="3.10.105.10">
    <property type="entry name" value="Dipeptide-binding Protein, Domain 3"/>
    <property type="match status" value="1"/>
</dbReference>
<keyword evidence="2" id="KW-0813">Transport</keyword>
<dbReference type="Gene3D" id="3.90.76.10">
    <property type="entry name" value="Dipeptide-binding Protein, Domain 1"/>
    <property type="match status" value="1"/>
</dbReference>
<dbReference type="OrthoDB" id="9796817at2"/>
<name>A0A5J5GCM0_9BACL</name>
<dbReference type="Pfam" id="PF00496">
    <property type="entry name" value="SBP_bac_5"/>
    <property type="match status" value="1"/>
</dbReference>
<evidence type="ECO:0000256" key="3">
    <source>
        <dbReference type="ARBA" id="ARBA00022729"/>
    </source>
</evidence>
<feature type="domain" description="Solute-binding protein family 5" evidence="5">
    <location>
        <begin position="89"/>
        <end position="477"/>
    </location>
</feature>
<evidence type="ECO:0000256" key="2">
    <source>
        <dbReference type="ARBA" id="ARBA00022448"/>
    </source>
</evidence>
<comment type="caution">
    <text evidence="6">The sequence shown here is derived from an EMBL/GenBank/DDBJ whole genome shotgun (WGS) entry which is preliminary data.</text>
</comment>
<evidence type="ECO:0000256" key="4">
    <source>
        <dbReference type="SAM" id="SignalP"/>
    </source>
</evidence>
<feature type="chain" id="PRO_5038481892" evidence="4">
    <location>
        <begin position="24"/>
        <end position="565"/>
    </location>
</feature>
<sequence>MIRTLGLSLVLLGLLAGCGGSPAVNSERAETAASAGPREGGVVTYGYPSAFKGLLEPAFYEGEDDFHVLEFMTEPLFTVRDDLTTVPGIAAWQESADHRTFTFKIKQGVRWQNGDELTVEDWKFALETIADPDYTGPRYSNVEMIQGAEAYHEGHADKISGIAVIDPYTIRITVAAPRANTIDNLWAYPMNKNYFAGVAVKDMPSSDQVRRAPIGIGPFRVTSIQPGESVRLSRFDDYYRGRPLLDGILYKVYDDSLVPSLFKQGELDIEQAPRDAYQELSGMDQVKVLKTADLSYEYIGFKFGRWDAEAGKVVMDNPKFADKRLRQAMYYALDRQGIIDAFSFGLGRLVESPIPGSSWAAAPAGELNPYPYDPAKAKALLDSAGYTDRNGDGLREDPKGKPLTIHFDGMTGGVMAEPRTQAMIQNWRDVGLDVRLNGGALKELNTFYTEVEEDDPSVELFNGVWGLAPDPDPTGLWRENDLWNYTRWSSPENERLIREGVGLKAYDKLYRRQIYYEWQKLLNEEVPMIFLAERETITAVSSRLQGVRINSMSNIIDPYRWWVTE</sequence>
<proteinExistence type="inferred from homology"/>